<evidence type="ECO:0000313" key="2">
    <source>
        <dbReference type="Proteomes" id="UP001231109"/>
    </source>
</evidence>
<accession>A0ABT9I4B2</accession>
<dbReference type="Proteomes" id="UP001231109">
    <property type="component" value="Unassembled WGS sequence"/>
</dbReference>
<protein>
    <submittedName>
        <fullName evidence="1">Uncharacterized protein</fullName>
    </submittedName>
</protein>
<name>A0ABT9I4B2_9GAMM</name>
<comment type="caution">
    <text evidence="1">The sequence shown here is derived from an EMBL/GenBank/DDBJ whole genome shotgun (WGS) entry which is preliminary data.</text>
</comment>
<organism evidence="1 2">
    <name type="scientific">Rheinheimera baltica</name>
    <dbReference type="NCBI Taxonomy" id="67576"/>
    <lineage>
        <taxon>Bacteria</taxon>
        <taxon>Pseudomonadati</taxon>
        <taxon>Pseudomonadota</taxon>
        <taxon>Gammaproteobacteria</taxon>
        <taxon>Chromatiales</taxon>
        <taxon>Chromatiaceae</taxon>
        <taxon>Rheinheimera</taxon>
    </lineage>
</organism>
<evidence type="ECO:0000313" key="1">
    <source>
        <dbReference type="EMBL" id="MDP5138217.1"/>
    </source>
</evidence>
<dbReference type="RefSeq" id="WP_305977372.1">
    <property type="nucleotide sequence ID" value="NZ_JAPJDZ010000113.1"/>
</dbReference>
<reference evidence="1 2" key="1">
    <citation type="submission" date="2022-11" db="EMBL/GenBank/DDBJ databases">
        <title>Viruses from the air-sea interface of a natural surface slick.</title>
        <authorList>
            <person name="Rahlff J."/>
            <person name="Holmfeldt K."/>
        </authorList>
    </citation>
    <scope>NUCLEOTIDE SEQUENCE [LARGE SCALE GENOMIC DNA]</scope>
    <source>
        <strain evidence="1 2">SMS4</strain>
    </source>
</reference>
<dbReference type="EMBL" id="JAPJDZ010000113">
    <property type="protein sequence ID" value="MDP5138217.1"/>
    <property type="molecule type" value="Genomic_DNA"/>
</dbReference>
<sequence length="63" mass="7041">FLNQLNISAITCCEKIIKTKKLSAATKSNIGFRLNRGICICGSDENRFPKDNQMATFCKLIIC</sequence>
<feature type="non-terminal residue" evidence="1">
    <location>
        <position position="1"/>
    </location>
</feature>
<keyword evidence="2" id="KW-1185">Reference proteome</keyword>
<gene>
    <name evidence="1" type="ORF">ORJ04_19905</name>
</gene>
<proteinExistence type="predicted"/>